<organism evidence="6 7">
    <name type="scientific">Sorghum bicolor</name>
    <name type="common">Sorghum</name>
    <name type="synonym">Sorghum vulgare</name>
    <dbReference type="NCBI Taxonomy" id="4558"/>
    <lineage>
        <taxon>Eukaryota</taxon>
        <taxon>Viridiplantae</taxon>
        <taxon>Streptophyta</taxon>
        <taxon>Embryophyta</taxon>
        <taxon>Tracheophyta</taxon>
        <taxon>Spermatophyta</taxon>
        <taxon>Magnoliopsida</taxon>
        <taxon>Liliopsida</taxon>
        <taxon>Poales</taxon>
        <taxon>Poaceae</taxon>
        <taxon>PACMAD clade</taxon>
        <taxon>Panicoideae</taxon>
        <taxon>Andropogonodae</taxon>
        <taxon>Andropogoneae</taxon>
        <taxon>Sorghinae</taxon>
        <taxon>Sorghum</taxon>
    </lineage>
</organism>
<dbReference type="GO" id="GO:0005634">
    <property type="term" value="C:nucleus"/>
    <property type="evidence" value="ECO:0000318"/>
    <property type="project" value="GO_Central"/>
</dbReference>
<comment type="subcellular location">
    <subcellularLocation>
        <location evidence="1 3">Nucleus</location>
    </subcellularLocation>
</comment>
<feature type="region of interest" description="Disordered" evidence="4">
    <location>
        <begin position="176"/>
        <end position="198"/>
    </location>
</feature>
<protein>
    <recommendedName>
        <fullName evidence="5">CCT domain-containing protein</fullName>
    </recommendedName>
</protein>
<dbReference type="FunCoup" id="A0A1B6P9D9">
    <property type="interactions" value="2"/>
</dbReference>
<gene>
    <name evidence="6" type="ORF">SORBI_3009G167300</name>
</gene>
<keyword evidence="2 3" id="KW-0539">Nucleus</keyword>
<evidence type="ECO:0000313" key="7">
    <source>
        <dbReference type="Proteomes" id="UP000000768"/>
    </source>
</evidence>
<dbReference type="GO" id="GO:0009909">
    <property type="term" value="P:regulation of flower development"/>
    <property type="evidence" value="ECO:0000318"/>
    <property type="project" value="GO_Central"/>
</dbReference>
<dbReference type="EMBL" id="CM000768">
    <property type="protein sequence ID" value="KXG22181.1"/>
    <property type="molecule type" value="Genomic_DNA"/>
</dbReference>
<dbReference type="Proteomes" id="UP000000768">
    <property type="component" value="Chromosome 9"/>
</dbReference>
<dbReference type="Pfam" id="PF06203">
    <property type="entry name" value="CCT"/>
    <property type="match status" value="1"/>
</dbReference>
<dbReference type="PANTHER" id="PTHR31319">
    <property type="entry name" value="ZINC FINGER PROTEIN CONSTANS-LIKE 4"/>
    <property type="match status" value="1"/>
</dbReference>
<reference evidence="7" key="2">
    <citation type="journal article" date="2018" name="Plant J.">
        <title>The Sorghum bicolor reference genome: improved assembly, gene annotations, a transcriptome atlas, and signatures of genome organization.</title>
        <authorList>
            <person name="McCormick R.F."/>
            <person name="Truong S.K."/>
            <person name="Sreedasyam A."/>
            <person name="Jenkins J."/>
            <person name="Shu S."/>
            <person name="Sims D."/>
            <person name="Kennedy M."/>
            <person name="Amirebrahimi M."/>
            <person name="Weers B.D."/>
            <person name="McKinley B."/>
            <person name="Mattison A."/>
            <person name="Morishige D.T."/>
            <person name="Grimwood J."/>
            <person name="Schmutz J."/>
            <person name="Mullet J.E."/>
        </authorList>
    </citation>
    <scope>NUCLEOTIDE SEQUENCE [LARGE SCALE GENOMIC DNA]</scope>
    <source>
        <strain evidence="7">cv. BTx623</strain>
    </source>
</reference>
<dbReference type="SMR" id="A0A1B6P9D9"/>
<feature type="region of interest" description="Disordered" evidence="4">
    <location>
        <begin position="8"/>
        <end position="40"/>
    </location>
</feature>
<dbReference type="InterPro" id="IPR010402">
    <property type="entry name" value="CCT_domain"/>
</dbReference>
<evidence type="ECO:0000256" key="3">
    <source>
        <dbReference type="PROSITE-ProRule" id="PRU00357"/>
    </source>
</evidence>
<sequence>MHEIFSFYTNPPSLALTPQTHQRDSQPKAMFHPSSSSPPNYSDLSMHHAVSFSSAVPTAPTEIPRGGFFHGNGGLLALPNVAASAPPPYPSSLPSYYMHRNINSHFFPLHLQLSEQVSSNATLSCSSPSASACQLPLPHVPSSPSSSGDLLEFSTGAMRRVFSTGDLQVMNVAASPPPPPLSVSGDPHGQDAGGPFTQKVGRYSAEERKEKIERYRTKRNQRNFHKKITYACRKTLADSRPRVQGRFARNAETEAEAVAGHEREASDNNSYEHCHYGDLTTNSSSSSCCYDIQCRESGKTTTFDDGKWWWETPVAAPAAANGHHGHRQYQQQLLDFDIDMDMDGDDLWASLADMCSGT</sequence>
<evidence type="ECO:0000259" key="5">
    <source>
        <dbReference type="PROSITE" id="PS51017"/>
    </source>
</evidence>
<proteinExistence type="predicted"/>
<dbReference type="AlphaFoldDB" id="A0A1B6P9D9"/>
<name>A0A1B6P9D9_SORBI</name>
<evidence type="ECO:0000256" key="1">
    <source>
        <dbReference type="ARBA" id="ARBA00004123"/>
    </source>
</evidence>
<evidence type="ECO:0000313" key="6">
    <source>
        <dbReference type="EMBL" id="KXG22181.1"/>
    </source>
</evidence>
<accession>A0A1B6P9D9</accession>
<feature type="domain" description="CCT" evidence="5">
    <location>
        <begin position="208"/>
        <end position="250"/>
    </location>
</feature>
<feature type="compositionally biased region" description="Polar residues" evidence="4">
    <location>
        <begin position="8"/>
        <end position="20"/>
    </location>
</feature>
<dbReference type="InParanoid" id="A0A1B6P9D9"/>
<dbReference type="InterPro" id="IPR045281">
    <property type="entry name" value="CONSTANS-like"/>
</dbReference>
<dbReference type="Gramene" id="KXG22181">
    <property type="protein sequence ID" value="KXG22181"/>
    <property type="gene ID" value="SORBI_3009G167300"/>
</dbReference>
<dbReference type="OMA" id="GAANWQH"/>
<keyword evidence="7" id="KW-1185">Reference proteome</keyword>
<evidence type="ECO:0000256" key="2">
    <source>
        <dbReference type="ARBA" id="ARBA00023242"/>
    </source>
</evidence>
<evidence type="ECO:0000256" key="4">
    <source>
        <dbReference type="SAM" id="MobiDB-lite"/>
    </source>
</evidence>
<reference evidence="6 7" key="1">
    <citation type="journal article" date="2009" name="Nature">
        <title>The Sorghum bicolor genome and the diversification of grasses.</title>
        <authorList>
            <person name="Paterson A.H."/>
            <person name="Bowers J.E."/>
            <person name="Bruggmann R."/>
            <person name="Dubchak I."/>
            <person name="Grimwood J."/>
            <person name="Gundlach H."/>
            <person name="Haberer G."/>
            <person name="Hellsten U."/>
            <person name="Mitros T."/>
            <person name="Poliakov A."/>
            <person name="Schmutz J."/>
            <person name="Spannagl M."/>
            <person name="Tang H."/>
            <person name="Wang X."/>
            <person name="Wicker T."/>
            <person name="Bharti A.K."/>
            <person name="Chapman J."/>
            <person name="Feltus F.A."/>
            <person name="Gowik U."/>
            <person name="Grigoriev I.V."/>
            <person name="Lyons E."/>
            <person name="Maher C.A."/>
            <person name="Martis M."/>
            <person name="Narechania A."/>
            <person name="Otillar R.P."/>
            <person name="Penning B.W."/>
            <person name="Salamov A.A."/>
            <person name="Wang Y."/>
            <person name="Zhang L."/>
            <person name="Carpita N.C."/>
            <person name="Freeling M."/>
            <person name="Gingle A.R."/>
            <person name="Hash C.T."/>
            <person name="Keller B."/>
            <person name="Klein P."/>
            <person name="Kresovich S."/>
            <person name="McCann M.C."/>
            <person name="Ming R."/>
            <person name="Peterson D.G."/>
            <person name="Mehboob-ur-Rahman"/>
            <person name="Ware D."/>
            <person name="Westhoff P."/>
            <person name="Mayer K.F."/>
            <person name="Messing J."/>
            <person name="Rokhsar D.S."/>
        </authorList>
    </citation>
    <scope>NUCLEOTIDE SEQUENCE [LARGE SCALE GENOMIC DNA]</scope>
    <source>
        <strain evidence="7">cv. BTx623</strain>
    </source>
</reference>
<dbReference type="OrthoDB" id="153872at2759"/>
<dbReference type="PROSITE" id="PS51017">
    <property type="entry name" value="CCT"/>
    <property type="match status" value="1"/>
</dbReference>
<dbReference type="PANTHER" id="PTHR31319:SF115">
    <property type="entry name" value="OS05G0466100 PROTEIN"/>
    <property type="match status" value="1"/>
</dbReference>